<evidence type="ECO:0000313" key="2">
    <source>
        <dbReference type="EMBL" id="PRP80254.1"/>
    </source>
</evidence>
<keyword evidence="1" id="KW-0812">Transmembrane</keyword>
<dbReference type="EMBL" id="MDYQ01000156">
    <property type="protein sequence ID" value="PRP80254.1"/>
    <property type="molecule type" value="Genomic_DNA"/>
</dbReference>
<evidence type="ECO:0000256" key="1">
    <source>
        <dbReference type="SAM" id="Phobius"/>
    </source>
</evidence>
<name>A0A2P6N8I2_9EUKA</name>
<dbReference type="SUPFAM" id="SSF53474">
    <property type="entry name" value="alpha/beta-Hydrolases"/>
    <property type="match status" value="1"/>
</dbReference>
<dbReference type="NCBIfam" id="NF041940">
    <property type="entry name" value="choice_anch_X"/>
    <property type="match status" value="1"/>
</dbReference>
<dbReference type="AlphaFoldDB" id="A0A2P6N8I2"/>
<reference evidence="2 3" key="1">
    <citation type="journal article" date="2018" name="Genome Biol. Evol.">
        <title>Multiple Roots of Fruiting Body Formation in Amoebozoa.</title>
        <authorList>
            <person name="Hillmann F."/>
            <person name="Forbes G."/>
            <person name="Novohradska S."/>
            <person name="Ferling I."/>
            <person name="Riege K."/>
            <person name="Groth M."/>
            <person name="Westermann M."/>
            <person name="Marz M."/>
            <person name="Spaller T."/>
            <person name="Winckler T."/>
            <person name="Schaap P."/>
            <person name="Glockner G."/>
        </authorList>
    </citation>
    <scope>NUCLEOTIDE SEQUENCE [LARGE SCALE GENOMIC DNA]</scope>
    <source>
        <strain evidence="2 3">Jena</strain>
    </source>
</reference>
<keyword evidence="3" id="KW-1185">Reference proteome</keyword>
<keyword evidence="1" id="KW-1133">Transmembrane helix</keyword>
<organism evidence="2 3">
    <name type="scientific">Planoprotostelium fungivorum</name>
    <dbReference type="NCBI Taxonomy" id="1890364"/>
    <lineage>
        <taxon>Eukaryota</taxon>
        <taxon>Amoebozoa</taxon>
        <taxon>Evosea</taxon>
        <taxon>Variosea</taxon>
        <taxon>Cavosteliida</taxon>
        <taxon>Cavosteliaceae</taxon>
        <taxon>Planoprotostelium</taxon>
    </lineage>
</organism>
<dbReference type="InterPro" id="IPR029058">
    <property type="entry name" value="AB_hydrolase_fold"/>
</dbReference>
<sequence>MSSKTTTEYEGWLSYPILFGVRGNVSGLSSRYRVYTSHGSSIRVYQCLHCVVDKPHGAQKSKEKSRILPKSNWHSHIHYKLRMNSMRACLFLLCLWFVSIQAFAVEKEYRKQLAGPPSEFHLHVLPDPSTQLQDEDSAFFELSLQIDPEDEESLAVSAPLVVDSTATFAFAVVSKYESVIKAELTDARGDSVDLGVYASTNEHFPVGDYKIPTTIYVIPNPVQGTWNLTLRSNPSAALDRQRISEIAAESDPNVAVLLWLDNGFEIYTHLTTYDNYEGSEIGLVATTKDKSNRMFEGRATVETAVMDLTLPSGATVAVTMKDDGFHPLDEVANDGIFVGTIVASEEGSYKAKASLGGIHSDGTPFIRTTQHVINVVERLLTLTGDAFSHSSESVKDRMDVRLVVDPNANATQRRGEKVYRAHAEVYGTNLAGEKVPVAWIGGMTHLEEKDGKETLKLSLDMRWAAMANATAPFVLENVYVQDPESQIPLSRKQSMKLDTPSIVAEYFFTAVERPTTITKEMRRGRAPEGLLPKRSAEAKKGLMLLHGYCSTENPWSDSKDLFTNGYYFLNPSASITNEQFAAKVIEFGKSNGLTAYAIIGHSQGGMVATHILNYYFTGLDNLDTNKRLVQSVGTPYQGTTAAGSAANMAKSFGVACGSNFDLSIDGAKLWLSGISADTRENVYYYTTAYPDGGFFGDYCSLPMNLILQYPNDGTTEIKYADLPGANNMGTTKKWCHTKDMKYASQCTDKTRNALMNKNAASN</sequence>
<feature type="transmembrane region" description="Helical" evidence="1">
    <location>
        <begin position="88"/>
        <end position="105"/>
    </location>
</feature>
<protein>
    <submittedName>
        <fullName evidence="2">Conditioned medium factor (Density-sensing factor)</fullName>
    </submittedName>
</protein>
<evidence type="ECO:0000313" key="3">
    <source>
        <dbReference type="Proteomes" id="UP000241769"/>
    </source>
</evidence>
<comment type="caution">
    <text evidence="2">The sequence shown here is derived from an EMBL/GenBank/DDBJ whole genome shotgun (WGS) entry which is preliminary data.</text>
</comment>
<dbReference type="FunCoup" id="A0A2P6N8I2">
    <property type="interactions" value="1"/>
</dbReference>
<keyword evidence="1" id="KW-0472">Membrane</keyword>
<dbReference type="Proteomes" id="UP000241769">
    <property type="component" value="Unassembled WGS sequence"/>
</dbReference>
<dbReference type="Gene3D" id="3.40.50.1820">
    <property type="entry name" value="alpha/beta hydrolase"/>
    <property type="match status" value="1"/>
</dbReference>
<proteinExistence type="predicted"/>
<dbReference type="OrthoDB" id="15309at2759"/>
<dbReference type="InParanoid" id="A0A2P6N8I2"/>
<accession>A0A2P6N8I2</accession>
<gene>
    <name evidence="2" type="ORF">PROFUN_12193</name>
</gene>